<dbReference type="InterPro" id="IPR006104">
    <property type="entry name" value="Glyco_hydro_2_N"/>
</dbReference>
<dbReference type="GO" id="GO:0005990">
    <property type="term" value="P:lactose catabolic process"/>
    <property type="evidence" value="ECO:0007669"/>
    <property type="project" value="TreeGrafter"/>
</dbReference>
<feature type="chain" id="PRO_5029905294" description="Beta-galactosidase" evidence="11">
    <location>
        <begin position="25"/>
        <end position="1076"/>
    </location>
</feature>
<dbReference type="InterPro" id="IPR008979">
    <property type="entry name" value="Galactose-bd-like_sf"/>
</dbReference>
<dbReference type="Gene3D" id="2.60.40.10">
    <property type="entry name" value="Immunoglobulins"/>
    <property type="match status" value="2"/>
</dbReference>
<sequence length="1076" mass="122847">MRMIETMKNVLFLGLILCSTEIFAQVPVEIEDPNIIGIRKLPPRTAVWPEPSVAKAKYADYEHSSWVKSLNGKWKFHWSSEPAARPVNFYQPDFSSADWNTIDVPSTIERQGYGVALYTNSDYPFKVDPPRVMGNPGPRFTNYSQRNPVGSYLRTFAVPEEWKDKQIILHLAGASSAVFVWVNGHQVGYSQDSRLPAEFLLNDYLKDGENTLAIETYKYSDGSYLEDQDYWRLSGIFRDVFLRAIPKVSLWDVYAEPSLILDEEEGGIRLHYTPVNFTSDTGKGYTLRVKLTDPSGKPAGTSMEYSLDDFRSGFGSEQVLPEIKIGKVQLWDDEHPNRYTAWVELKCDNRVVEAYKLPVAFRQIVREGNHLLLNGKKLKIRGVNRHEFSPGQGWTLSLREMEEDLKLMKQGNINFVRTSHYPNDPCWYELCDRMGMMVMDEANVESHGLSYNKCVLPGNLPEWSAACVDRMVRMVVRDRQYPCVLMWSLGNEAGYGNTFPAMYEATRQHDPEKRLVQYADMNLAADVDSQTYPTVGWLKQHIQGKAVRKGERGESTNEMQHGRYPSGKPFLLNEYAHAMGNSLGNLKDYWDTFYTYDMLVGGFIWDWVDQALWKDPQDATSGFVYGGDFGDFPNNKNFCINGLIGADRIPHPHYYELQKVYQPVVFREISRSPWCIRIDNYSQSTNLSAYDWTYVLMDQGKVIKTGKLPPMDIAPSDSAEFIVPEEWVADAVGKDRFFTLKLSLKKKEEWANRGFTVAWEQFALSEVMPGYTPSSSLSDKLQISGGQEACIIAGKDFSVGINRSTGLLSSYSSKGEEWIKAPARFNFWRALTDNDKGWNMERKMGSWKSDEGNYELLSLKQSEAEDGAVRIESSYRFPQTGTTACVTHTVYPDGTILLNSAFDVPPTASNLPQIGISFELDSLLSQIDWYGRGPHENYIDRLHGSAIGLYHSTVKDWVTPYVRPQDNANRCDLRWIRFYNRQGKGVRFAAVGQPFQCSAWPYTRQMLEQAEHDFELMPHGATTVNIDCARMGVGGDNSWGLPVMDRYQLRPRVYEYSFIIQTPDNTLPGERYLKRE</sequence>
<dbReference type="InterPro" id="IPR006102">
    <property type="entry name" value="Ig-like_GH2"/>
</dbReference>
<evidence type="ECO:0000256" key="2">
    <source>
        <dbReference type="ARBA" id="ARBA00001913"/>
    </source>
</evidence>
<dbReference type="SUPFAM" id="SSF74650">
    <property type="entry name" value="Galactose mutarotase-like"/>
    <property type="match status" value="1"/>
</dbReference>
<dbReference type="PROSITE" id="PS00719">
    <property type="entry name" value="GLYCOSYL_HYDROL_F2_1"/>
    <property type="match status" value="1"/>
</dbReference>
<comment type="catalytic activity">
    <reaction evidence="1 10">
        <text>Hydrolysis of terminal non-reducing beta-D-galactose residues in beta-D-galactosides.</text>
        <dbReference type="EC" id="3.2.1.23"/>
    </reaction>
</comment>
<comment type="similarity">
    <text evidence="3 10">Belongs to the glycosyl hydrolase 2 family.</text>
</comment>
<evidence type="ECO:0000313" key="14">
    <source>
        <dbReference type="Proteomes" id="UP000460317"/>
    </source>
</evidence>
<dbReference type="GO" id="GO:0030246">
    <property type="term" value="F:carbohydrate binding"/>
    <property type="evidence" value="ECO:0007669"/>
    <property type="project" value="InterPro"/>
</dbReference>
<dbReference type="SUPFAM" id="SSF51445">
    <property type="entry name" value="(Trans)glycosidases"/>
    <property type="match status" value="1"/>
</dbReference>
<proteinExistence type="inferred from homology"/>
<dbReference type="InterPro" id="IPR013783">
    <property type="entry name" value="Ig-like_fold"/>
</dbReference>
<dbReference type="RefSeq" id="WP_130041259.1">
    <property type="nucleotide sequence ID" value="NZ_JANUMW010000001.1"/>
</dbReference>
<comment type="caution">
    <text evidence="13">The sequence shown here is derived from an EMBL/GenBank/DDBJ whole genome shotgun (WGS) entry which is preliminary data.</text>
</comment>
<dbReference type="InterPro" id="IPR050347">
    <property type="entry name" value="Bact_Beta-galactosidase"/>
</dbReference>
<feature type="signal peptide" evidence="11">
    <location>
        <begin position="1"/>
        <end position="24"/>
    </location>
</feature>
<accession>A0A7J5JTR2</accession>
<dbReference type="InterPro" id="IPR006101">
    <property type="entry name" value="Glyco_hydro_2"/>
</dbReference>
<reference evidence="13 14" key="1">
    <citation type="journal article" date="2019" name="Nat. Med.">
        <title>A library of human gut bacterial isolates paired with longitudinal multiomics data enables mechanistic microbiome research.</title>
        <authorList>
            <person name="Poyet M."/>
            <person name="Groussin M."/>
            <person name="Gibbons S.M."/>
            <person name="Avila-Pacheco J."/>
            <person name="Jiang X."/>
            <person name="Kearney S.M."/>
            <person name="Perrotta A.R."/>
            <person name="Berdy B."/>
            <person name="Zhao S."/>
            <person name="Lieberman T.D."/>
            <person name="Swanson P.K."/>
            <person name="Smith M."/>
            <person name="Roesemann S."/>
            <person name="Alexander J.E."/>
            <person name="Rich S.A."/>
            <person name="Livny J."/>
            <person name="Vlamakis H."/>
            <person name="Clish C."/>
            <person name="Bullock K."/>
            <person name="Deik A."/>
            <person name="Scott J."/>
            <person name="Pierce K.A."/>
            <person name="Xavier R.J."/>
            <person name="Alm E.J."/>
        </authorList>
    </citation>
    <scope>NUCLEOTIDE SEQUENCE [LARGE SCALE GENOMIC DNA]</scope>
    <source>
        <strain evidence="13 14">BIOML-A165</strain>
    </source>
</reference>
<dbReference type="InterPro" id="IPR023230">
    <property type="entry name" value="Glyco_hydro_2_CS"/>
</dbReference>
<dbReference type="SMART" id="SM01038">
    <property type="entry name" value="Bgal_small_N"/>
    <property type="match status" value="1"/>
</dbReference>
<comment type="subunit">
    <text evidence="4">Monomer.</text>
</comment>
<dbReference type="AlphaFoldDB" id="A0A7J5JTR2"/>
<feature type="domain" description="Beta galactosidase small chain/" evidence="12">
    <location>
        <begin position="791"/>
        <end position="1061"/>
    </location>
</feature>
<dbReference type="InterPro" id="IPR006103">
    <property type="entry name" value="Glyco_hydro_2_cat"/>
</dbReference>
<dbReference type="InterPro" id="IPR036156">
    <property type="entry name" value="Beta-gal/glucu_dom_sf"/>
</dbReference>
<dbReference type="SUPFAM" id="SSF49303">
    <property type="entry name" value="beta-Galactosidase/glucuronidase domain"/>
    <property type="match status" value="2"/>
</dbReference>
<dbReference type="PANTHER" id="PTHR46323:SF2">
    <property type="entry name" value="BETA-GALACTOSIDASE"/>
    <property type="match status" value="1"/>
</dbReference>
<dbReference type="InterPro" id="IPR011013">
    <property type="entry name" value="Gal_mutarotase_sf_dom"/>
</dbReference>
<keyword evidence="8 10" id="KW-0326">Glycosidase</keyword>
<keyword evidence="6 10" id="KW-0378">Hydrolase</keyword>
<dbReference type="InterPro" id="IPR004199">
    <property type="entry name" value="B-gal_small/dom_5"/>
</dbReference>
<evidence type="ECO:0000313" key="13">
    <source>
        <dbReference type="EMBL" id="KAB4454837.1"/>
    </source>
</evidence>
<dbReference type="Pfam" id="PF16353">
    <property type="entry name" value="LacZ_4"/>
    <property type="match status" value="1"/>
</dbReference>
<dbReference type="Proteomes" id="UP000460317">
    <property type="component" value="Unassembled WGS sequence"/>
</dbReference>
<evidence type="ECO:0000256" key="11">
    <source>
        <dbReference type="SAM" id="SignalP"/>
    </source>
</evidence>
<dbReference type="EC" id="3.2.1.23" evidence="5 10"/>
<gene>
    <name evidence="13" type="ORF">GAN93_04040</name>
</gene>
<dbReference type="Pfam" id="PF02837">
    <property type="entry name" value="Glyco_hydro_2_N"/>
    <property type="match status" value="1"/>
</dbReference>
<dbReference type="InterPro" id="IPR014718">
    <property type="entry name" value="GH-type_carb-bd"/>
</dbReference>
<evidence type="ECO:0000256" key="7">
    <source>
        <dbReference type="ARBA" id="ARBA00022837"/>
    </source>
</evidence>
<dbReference type="Gene3D" id="3.20.20.80">
    <property type="entry name" value="Glycosidases"/>
    <property type="match status" value="1"/>
</dbReference>
<evidence type="ECO:0000256" key="1">
    <source>
        <dbReference type="ARBA" id="ARBA00001412"/>
    </source>
</evidence>
<organism evidence="13 14">
    <name type="scientific">Bacteroides thetaiotaomicron</name>
    <dbReference type="NCBI Taxonomy" id="818"/>
    <lineage>
        <taxon>Bacteria</taxon>
        <taxon>Pseudomonadati</taxon>
        <taxon>Bacteroidota</taxon>
        <taxon>Bacteroidia</taxon>
        <taxon>Bacteroidales</taxon>
        <taxon>Bacteroidaceae</taxon>
        <taxon>Bacteroides</taxon>
    </lineage>
</organism>
<dbReference type="PANTHER" id="PTHR46323">
    <property type="entry name" value="BETA-GALACTOSIDASE"/>
    <property type="match status" value="1"/>
</dbReference>
<dbReference type="Pfam" id="PF02836">
    <property type="entry name" value="Glyco_hydro_2_C"/>
    <property type="match status" value="1"/>
</dbReference>
<protein>
    <recommendedName>
        <fullName evidence="5 10">Beta-galactosidase</fullName>
        <ecNumber evidence="5 10">3.2.1.23</ecNumber>
    </recommendedName>
    <alternativeName>
        <fullName evidence="9 10">Lactase</fullName>
    </alternativeName>
</protein>
<keyword evidence="7" id="KW-0106">Calcium</keyword>
<evidence type="ECO:0000259" key="12">
    <source>
        <dbReference type="SMART" id="SM01038"/>
    </source>
</evidence>
<dbReference type="Pfam" id="PF00703">
    <property type="entry name" value="Glyco_hydro_2"/>
    <property type="match status" value="1"/>
</dbReference>
<evidence type="ECO:0000256" key="4">
    <source>
        <dbReference type="ARBA" id="ARBA00011245"/>
    </source>
</evidence>
<comment type="cofactor">
    <cofactor evidence="2">
        <name>Ca(2+)</name>
        <dbReference type="ChEBI" id="CHEBI:29108"/>
    </cofactor>
</comment>
<keyword evidence="11" id="KW-0732">Signal</keyword>
<dbReference type="Gene3D" id="2.60.120.260">
    <property type="entry name" value="Galactose-binding domain-like"/>
    <property type="match status" value="1"/>
</dbReference>
<evidence type="ECO:0000256" key="8">
    <source>
        <dbReference type="ARBA" id="ARBA00023295"/>
    </source>
</evidence>
<dbReference type="PRINTS" id="PR00132">
    <property type="entry name" value="GLHYDRLASE2"/>
</dbReference>
<dbReference type="InterPro" id="IPR017853">
    <property type="entry name" value="GH"/>
</dbReference>
<dbReference type="GO" id="GO:0004565">
    <property type="term" value="F:beta-galactosidase activity"/>
    <property type="evidence" value="ECO:0007669"/>
    <property type="project" value="UniProtKB-EC"/>
</dbReference>
<evidence type="ECO:0000256" key="9">
    <source>
        <dbReference type="ARBA" id="ARBA00032230"/>
    </source>
</evidence>
<dbReference type="GO" id="GO:0009341">
    <property type="term" value="C:beta-galactosidase complex"/>
    <property type="evidence" value="ECO:0007669"/>
    <property type="project" value="InterPro"/>
</dbReference>
<evidence type="ECO:0000256" key="3">
    <source>
        <dbReference type="ARBA" id="ARBA00007401"/>
    </source>
</evidence>
<dbReference type="Gene3D" id="2.70.98.10">
    <property type="match status" value="1"/>
</dbReference>
<dbReference type="SUPFAM" id="SSF49785">
    <property type="entry name" value="Galactose-binding domain-like"/>
    <property type="match status" value="1"/>
</dbReference>
<dbReference type="Pfam" id="PF02929">
    <property type="entry name" value="Bgal_small_N"/>
    <property type="match status" value="1"/>
</dbReference>
<evidence type="ECO:0000256" key="6">
    <source>
        <dbReference type="ARBA" id="ARBA00022801"/>
    </source>
</evidence>
<evidence type="ECO:0000256" key="10">
    <source>
        <dbReference type="RuleBase" id="RU361154"/>
    </source>
</evidence>
<evidence type="ECO:0000256" key="5">
    <source>
        <dbReference type="ARBA" id="ARBA00012756"/>
    </source>
</evidence>
<dbReference type="InterPro" id="IPR032312">
    <property type="entry name" value="LacZ_4"/>
</dbReference>
<name>A0A7J5JTR2_BACT4</name>
<dbReference type="EMBL" id="WCSB01000002">
    <property type="protein sequence ID" value="KAB4454837.1"/>
    <property type="molecule type" value="Genomic_DNA"/>
</dbReference>